<evidence type="ECO:0000313" key="2">
    <source>
        <dbReference type="Proteomes" id="UP000179010"/>
    </source>
</evidence>
<evidence type="ECO:0000313" key="1">
    <source>
        <dbReference type="EMBL" id="OGB85128.1"/>
    </source>
</evidence>
<dbReference type="Proteomes" id="UP000179010">
    <property type="component" value="Unassembled WGS sequence"/>
</dbReference>
<proteinExistence type="predicted"/>
<sequence>MPYGAEEYSLRWVDLPTELIRAVGRTVGFDPWKKAVVRPLRNGQGMTGGALYSLLLRYLDDCKRGGEIPLELSVAAPLNFSVESLAKILVRIAILIKDGNKLAKDRRRPEQFAEHPSDLYGLLCVLDAFLYGVEQYGGEAGTFYHELAYRLIMPMEDTSSSDSTWVVEITLPADPVLLGNFEVAFIYEVRQAIKAGEELSGDKVQRIANRAAAMADLITCSPKPENPWTN</sequence>
<gene>
    <name evidence="1" type="ORF">A2994_03805</name>
</gene>
<reference evidence="1 2" key="1">
    <citation type="journal article" date="2016" name="Nat. Commun.">
        <title>Thousands of microbial genomes shed light on interconnected biogeochemical processes in an aquifer system.</title>
        <authorList>
            <person name="Anantharaman K."/>
            <person name="Brown C.T."/>
            <person name="Hug L.A."/>
            <person name="Sharon I."/>
            <person name="Castelle C.J."/>
            <person name="Probst A.J."/>
            <person name="Thomas B.C."/>
            <person name="Singh A."/>
            <person name="Wilkins M.J."/>
            <person name="Karaoz U."/>
            <person name="Brodie E.L."/>
            <person name="Williams K.H."/>
            <person name="Hubbard S.S."/>
            <person name="Banfield J.F."/>
        </authorList>
    </citation>
    <scope>NUCLEOTIDE SEQUENCE [LARGE SCALE GENOMIC DNA]</scope>
</reference>
<dbReference type="EMBL" id="METE01000010">
    <property type="protein sequence ID" value="OGB85128.1"/>
    <property type="molecule type" value="Genomic_DNA"/>
</dbReference>
<comment type="caution">
    <text evidence="1">The sequence shown here is derived from an EMBL/GenBank/DDBJ whole genome shotgun (WGS) entry which is preliminary data.</text>
</comment>
<accession>A0A1F4PNA7</accession>
<protein>
    <submittedName>
        <fullName evidence="1">Uncharacterized protein</fullName>
    </submittedName>
</protein>
<name>A0A1F4PNA7_UNCK3</name>
<dbReference type="AlphaFoldDB" id="A0A1F4PNA7"/>
<organism evidence="1 2">
    <name type="scientific">candidate division Kazan bacterium RIFCSPLOWO2_01_FULL_48_13</name>
    <dbReference type="NCBI Taxonomy" id="1798539"/>
    <lineage>
        <taxon>Bacteria</taxon>
        <taxon>Bacteria division Kazan-3B-28</taxon>
    </lineage>
</organism>